<dbReference type="RefSeq" id="WP_201138905.1">
    <property type="nucleotide sequence ID" value="NZ_CAJNAS010000003.1"/>
</dbReference>
<keyword evidence="3" id="KW-1185">Reference proteome</keyword>
<accession>A0A9N8MM47</accession>
<feature type="compositionally biased region" description="Basic and acidic residues" evidence="1">
    <location>
        <begin position="1"/>
        <end position="12"/>
    </location>
</feature>
<sequence>MHHNPIDEDVKQTGKGGETTIERNMSARFMAELPTQIRALISEFFIAIGDETPNWSEARPGWDV</sequence>
<evidence type="ECO:0000313" key="2">
    <source>
        <dbReference type="EMBL" id="CAE6872216.1"/>
    </source>
</evidence>
<evidence type="ECO:0000256" key="1">
    <source>
        <dbReference type="SAM" id="MobiDB-lite"/>
    </source>
</evidence>
<comment type="caution">
    <text evidence="2">The sequence shown here is derived from an EMBL/GenBank/DDBJ whole genome shotgun (WGS) entry which is preliminary data.</text>
</comment>
<dbReference type="AlphaFoldDB" id="A0A9N8MM47"/>
<proteinExistence type="predicted"/>
<organism evidence="2 3">
    <name type="scientific">Paraburkholderia domus</name>
    <dbReference type="NCBI Taxonomy" id="2793075"/>
    <lineage>
        <taxon>Bacteria</taxon>
        <taxon>Pseudomonadati</taxon>
        <taxon>Pseudomonadota</taxon>
        <taxon>Betaproteobacteria</taxon>
        <taxon>Burkholderiales</taxon>
        <taxon>Burkholderiaceae</taxon>
        <taxon>Paraburkholderia</taxon>
    </lineage>
</organism>
<dbReference type="Proteomes" id="UP000675121">
    <property type="component" value="Unassembled WGS sequence"/>
</dbReference>
<dbReference type="EMBL" id="CAJNAS010000003">
    <property type="protein sequence ID" value="CAE6872216.1"/>
    <property type="molecule type" value="Genomic_DNA"/>
</dbReference>
<gene>
    <name evidence="2" type="ORF">R70211_01339</name>
</gene>
<name>A0A9N8MM47_9BURK</name>
<evidence type="ECO:0000313" key="3">
    <source>
        <dbReference type="Proteomes" id="UP000675121"/>
    </source>
</evidence>
<reference evidence="2" key="1">
    <citation type="submission" date="2021-02" db="EMBL/GenBank/DDBJ databases">
        <authorList>
            <person name="Vanwijnsberghe S."/>
        </authorList>
    </citation>
    <scope>NUCLEOTIDE SEQUENCE</scope>
    <source>
        <strain evidence="2">R-70211</strain>
    </source>
</reference>
<feature type="region of interest" description="Disordered" evidence="1">
    <location>
        <begin position="1"/>
        <end position="20"/>
    </location>
</feature>
<protein>
    <submittedName>
        <fullName evidence="2">Uncharacterized protein</fullName>
    </submittedName>
</protein>